<dbReference type="SMART" id="SM00450">
    <property type="entry name" value="RHOD"/>
    <property type="match status" value="2"/>
</dbReference>
<feature type="domain" description="Rhodanese" evidence="3">
    <location>
        <begin position="61"/>
        <end position="111"/>
    </location>
</feature>
<keyword evidence="1" id="KW-0808">Transferase</keyword>
<accession>A0A8J3CP16</accession>
<evidence type="ECO:0000313" key="5">
    <source>
        <dbReference type="Proteomes" id="UP000634004"/>
    </source>
</evidence>
<dbReference type="SUPFAM" id="SSF52821">
    <property type="entry name" value="Rhodanese/Cell cycle control phosphatase"/>
    <property type="match status" value="2"/>
</dbReference>
<dbReference type="Gene3D" id="3.40.250.10">
    <property type="entry name" value="Rhodanese-like domain"/>
    <property type="match status" value="2"/>
</dbReference>
<reference evidence="4" key="1">
    <citation type="journal article" date="2014" name="Int. J. Syst. Evol. Microbiol.">
        <title>Complete genome sequence of Corynebacterium casei LMG S-19264T (=DSM 44701T), isolated from a smear-ripened cheese.</title>
        <authorList>
            <consortium name="US DOE Joint Genome Institute (JGI-PGF)"/>
            <person name="Walter F."/>
            <person name="Albersmeier A."/>
            <person name="Kalinowski J."/>
            <person name="Ruckert C."/>
        </authorList>
    </citation>
    <scope>NUCLEOTIDE SEQUENCE</scope>
    <source>
        <strain evidence="4">KCTC 32513</strain>
    </source>
</reference>
<organism evidence="4 5">
    <name type="scientific">Algimonas arctica</name>
    <dbReference type="NCBI Taxonomy" id="1479486"/>
    <lineage>
        <taxon>Bacteria</taxon>
        <taxon>Pseudomonadati</taxon>
        <taxon>Pseudomonadota</taxon>
        <taxon>Alphaproteobacteria</taxon>
        <taxon>Maricaulales</taxon>
        <taxon>Robiginitomaculaceae</taxon>
        <taxon>Algimonas</taxon>
    </lineage>
</organism>
<dbReference type="PANTHER" id="PTHR11364">
    <property type="entry name" value="THIOSULFATE SULFERTANSFERASE"/>
    <property type="match status" value="1"/>
</dbReference>
<proteinExistence type="predicted"/>
<sequence length="257" mass="27737">MLAMISLHAADIPNGYDLIDATWVMPTRTDPLDDYLFGTSHIVDTDAIKAFNIAQRLSGAAKVFGLCGLRGEQPVAVYDRVGLFSAPWVWWMLRSHGCKAVLVEGWGDTVPKSPKPTASFFGSCANPALMNATKEDVLAALGTETQIIDARPAARFAGDAEEPRPNCRAGHIPGSVNIPFPTLKSGRSFHDQETLWDLFDEQEIDLNSPIITTCGSGVTASGLAFALTRCGAKNVRVYQGSWAEWGPDDSLPIETGQ</sequence>
<dbReference type="Proteomes" id="UP000634004">
    <property type="component" value="Unassembled WGS sequence"/>
</dbReference>
<dbReference type="InterPro" id="IPR001763">
    <property type="entry name" value="Rhodanese-like_dom"/>
</dbReference>
<protein>
    <recommendedName>
        <fullName evidence="3">Rhodanese domain-containing protein</fullName>
    </recommendedName>
</protein>
<dbReference type="PANTHER" id="PTHR11364:SF27">
    <property type="entry name" value="SULFURTRANSFERASE"/>
    <property type="match status" value="1"/>
</dbReference>
<dbReference type="InterPro" id="IPR036873">
    <property type="entry name" value="Rhodanese-like_dom_sf"/>
</dbReference>
<dbReference type="FunFam" id="3.40.250.10:FF:000001">
    <property type="entry name" value="Sulfurtransferase"/>
    <property type="match status" value="1"/>
</dbReference>
<dbReference type="AlphaFoldDB" id="A0A8J3CP16"/>
<name>A0A8J3CP16_9PROT</name>
<evidence type="ECO:0000256" key="2">
    <source>
        <dbReference type="ARBA" id="ARBA00022737"/>
    </source>
</evidence>
<keyword evidence="2" id="KW-0677">Repeat</keyword>
<dbReference type="GO" id="GO:0004792">
    <property type="term" value="F:thiosulfate-cyanide sulfurtransferase activity"/>
    <property type="evidence" value="ECO:0007669"/>
    <property type="project" value="TreeGrafter"/>
</dbReference>
<dbReference type="CDD" id="cd01449">
    <property type="entry name" value="TST_Repeat_2"/>
    <property type="match status" value="1"/>
</dbReference>
<evidence type="ECO:0000259" key="3">
    <source>
        <dbReference type="PROSITE" id="PS50206"/>
    </source>
</evidence>
<reference evidence="4" key="2">
    <citation type="submission" date="2020-09" db="EMBL/GenBank/DDBJ databases">
        <authorList>
            <person name="Sun Q."/>
            <person name="Kim S."/>
        </authorList>
    </citation>
    <scope>NUCLEOTIDE SEQUENCE</scope>
    <source>
        <strain evidence="4">KCTC 32513</strain>
    </source>
</reference>
<gene>
    <name evidence="4" type="ORF">GCM10009069_04060</name>
</gene>
<comment type="caution">
    <text evidence="4">The sequence shown here is derived from an EMBL/GenBank/DDBJ whole genome shotgun (WGS) entry which is preliminary data.</text>
</comment>
<dbReference type="InterPro" id="IPR045078">
    <property type="entry name" value="TST/MPST-like"/>
</dbReference>
<evidence type="ECO:0000313" key="4">
    <source>
        <dbReference type="EMBL" id="GHA83917.1"/>
    </source>
</evidence>
<keyword evidence="5" id="KW-1185">Reference proteome</keyword>
<dbReference type="EMBL" id="BMZH01000001">
    <property type="protein sequence ID" value="GHA83917.1"/>
    <property type="molecule type" value="Genomic_DNA"/>
</dbReference>
<dbReference type="Pfam" id="PF00581">
    <property type="entry name" value="Rhodanese"/>
    <property type="match status" value="1"/>
</dbReference>
<dbReference type="PROSITE" id="PS50206">
    <property type="entry name" value="RHODANESE_3"/>
    <property type="match status" value="2"/>
</dbReference>
<evidence type="ECO:0000256" key="1">
    <source>
        <dbReference type="ARBA" id="ARBA00022679"/>
    </source>
</evidence>
<feature type="domain" description="Rhodanese" evidence="3">
    <location>
        <begin position="141"/>
        <end position="254"/>
    </location>
</feature>